<dbReference type="InterPro" id="IPR013324">
    <property type="entry name" value="RNA_pol_sigma_r3/r4-like"/>
</dbReference>
<dbReference type="InterPro" id="IPR013249">
    <property type="entry name" value="RNA_pol_sigma70_r4_t2"/>
</dbReference>
<dbReference type="OrthoDB" id="9780299at2"/>
<dbReference type="PANTHER" id="PTHR47756">
    <property type="entry name" value="BLL6612 PROTEIN-RELATED"/>
    <property type="match status" value="1"/>
</dbReference>
<dbReference type="InterPro" id="IPR013325">
    <property type="entry name" value="RNA_pol_sigma_r2"/>
</dbReference>
<name>A0A1M5XC36_9BACT</name>
<gene>
    <name evidence="4" type="ORF">SAMN04488109_6354</name>
</gene>
<evidence type="ECO:0000313" key="5">
    <source>
        <dbReference type="Proteomes" id="UP000184212"/>
    </source>
</evidence>
<accession>A0A1M5XC36</accession>
<dbReference type="InterPro" id="IPR036388">
    <property type="entry name" value="WH-like_DNA-bd_sf"/>
</dbReference>
<evidence type="ECO:0000259" key="2">
    <source>
        <dbReference type="Pfam" id="PF08281"/>
    </source>
</evidence>
<dbReference type="SUPFAM" id="SSF88946">
    <property type="entry name" value="Sigma2 domain of RNA polymerase sigma factors"/>
    <property type="match status" value="1"/>
</dbReference>
<dbReference type="InterPro" id="IPR046531">
    <property type="entry name" value="DUF6596"/>
</dbReference>
<dbReference type="AlphaFoldDB" id="A0A1M5XC36"/>
<evidence type="ECO:0000259" key="1">
    <source>
        <dbReference type="Pfam" id="PF04542"/>
    </source>
</evidence>
<dbReference type="InterPro" id="IPR014284">
    <property type="entry name" value="RNA_pol_sigma-70_dom"/>
</dbReference>
<keyword evidence="5" id="KW-1185">Reference proteome</keyword>
<dbReference type="NCBIfam" id="TIGR02937">
    <property type="entry name" value="sigma70-ECF"/>
    <property type="match status" value="1"/>
</dbReference>
<organism evidence="4 5">
    <name type="scientific">Chryseolinea serpens</name>
    <dbReference type="NCBI Taxonomy" id="947013"/>
    <lineage>
        <taxon>Bacteria</taxon>
        <taxon>Pseudomonadati</taxon>
        <taxon>Bacteroidota</taxon>
        <taxon>Cytophagia</taxon>
        <taxon>Cytophagales</taxon>
        <taxon>Fulvivirgaceae</taxon>
        <taxon>Chryseolinea</taxon>
    </lineage>
</organism>
<dbReference type="Pfam" id="PF08281">
    <property type="entry name" value="Sigma70_r4_2"/>
    <property type="match status" value="1"/>
</dbReference>
<dbReference type="Gene3D" id="1.10.1740.10">
    <property type="match status" value="1"/>
</dbReference>
<dbReference type="Pfam" id="PF04542">
    <property type="entry name" value="Sigma70_r2"/>
    <property type="match status" value="1"/>
</dbReference>
<dbReference type="GO" id="GO:0006352">
    <property type="term" value="P:DNA-templated transcription initiation"/>
    <property type="evidence" value="ECO:0007669"/>
    <property type="project" value="InterPro"/>
</dbReference>
<sequence length="412" mass="46900">MVSIEQAVDKLYKDHFGKMVSVLLYASRDIDPETAEDLVQDSFSAALTDWKTNGIPLNPAGWIYKVCRNKALNKIKKEKRIEGLNENTFQESVEMRFSESVLDDQQLKLLFACAHPDLSPKVQVVITLKYVVNLKVDVIAGVLGMTVDGVDKLLLRARQKIKDEKILLEEPPSAALRPRLPTVHKIIYLIFNEGYKSFRGTEILREELCEEALLLNKALMDAHLGNKHTAALHALMLFNSARFKSRFGTSGELLNLEKQDRSLWNKALIQLGNDFLHASKGEEITSYHLEASIAYLHCVAHSFADTDWGTITQLYARLLNEHPNPFVELNYAIALFYSGQRLQAFQILHALERHPILNQYYLLNSALGKLHHLEGNDILARQYLIKAYDQTGFAKEQEFIQKMMLEMETGNS</sequence>
<dbReference type="STRING" id="947013.SAMN04488109_6354"/>
<feature type="domain" description="RNA polymerase sigma factor 70 region 4 type 2" evidence="2">
    <location>
        <begin position="111"/>
        <end position="161"/>
    </location>
</feature>
<dbReference type="PANTHER" id="PTHR47756:SF2">
    <property type="entry name" value="BLL6612 PROTEIN"/>
    <property type="match status" value="1"/>
</dbReference>
<reference evidence="4 5" key="1">
    <citation type="submission" date="2016-11" db="EMBL/GenBank/DDBJ databases">
        <authorList>
            <person name="Jaros S."/>
            <person name="Januszkiewicz K."/>
            <person name="Wedrychowicz H."/>
        </authorList>
    </citation>
    <scope>NUCLEOTIDE SEQUENCE [LARGE SCALE GENOMIC DNA]</scope>
    <source>
        <strain evidence="4 5">DSM 24574</strain>
    </source>
</reference>
<dbReference type="SUPFAM" id="SSF88659">
    <property type="entry name" value="Sigma3 and sigma4 domains of RNA polymerase sigma factors"/>
    <property type="match status" value="1"/>
</dbReference>
<feature type="domain" description="RNA polymerase sigma-70 region 2" evidence="1">
    <location>
        <begin position="29"/>
        <end position="80"/>
    </location>
</feature>
<feature type="domain" description="DUF6596" evidence="3">
    <location>
        <begin position="179"/>
        <end position="279"/>
    </location>
</feature>
<dbReference type="EMBL" id="FQWQ01000006">
    <property type="protein sequence ID" value="SHH97128.1"/>
    <property type="molecule type" value="Genomic_DNA"/>
</dbReference>
<dbReference type="GO" id="GO:0016987">
    <property type="term" value="F:sigma factor activity"/>
    <property type="evidence" value="ECO:0007669"/>
    <property type="project" value="InterPro"/>
</dbReference>
<evidence type="ECO:0000259" key="3">
    <source>
        <dbReference type="Pfam" id="PF20239"/>
    </source>
</evidence>
<proteinExistence type="predicted"/>
<dbReference type="RefSeq" id="WP_073142643.1">
    <property type="nucleotide sequence ID" value="NZ_FQWQ01000006.1"/>
</dbReference>
<dbReference type="GO" id="GO:0003677">
    <property type="term" value="F:DNA binding"/>
    <property type="evidence" value="ECO:0007669"/>
    <property type="project" value="InterPro"/>
</dbReference>
<dbReference type="Pfam" id="PF20239">
    <property type="entry name" value="DUF6596"/>
    <property type="match status" value="1"/>
</dbReference>
<dbReference type="InterPro" id="IPR007627">
    <property type="entry name" value="RNA_pol_sigma70_r2"/>
</dbReference>
<dbReference type="Gene3D" id="1.10.10.10">
    <property type="entry name" value="Winged helix-like DNA-binding domain superfamily/Winged helix DNA-binding domain"/>
    <property type="match status" value="1"/>
</dbReference>
<protein>
    <submittedName>
        <fullName evidence="4">RNA polymerase sigma-70 factor, ECF subfamily</fullName>
    </submittedName>
</protein>
<dbReference type="Proteomes" id="UP000184212">
    <property type="component" value="Unassembled WGS sequence"/>
</dbReference>
<evidence type="ECO:0000313" key="4">
    <source>
        <dbReference type="EMBL" id="SHH97128.1"/>
    </source>
</evidence>